<dbReference type="Proteomes" id="UP000299102">
    <property type="component" value="Unassembled WGS sequence"/>
</dbReference>
<accession>A0A4C1WN16</accession>
<proteinExistence type="predicted"/>
<dbReference type="AlphaFoldDB" id="A0A4C1WN16"/>
<gene>
    <name evidence="1" type="ORF">EVAR_44490_1</name>
</gene>
<comment type="caution">
    <text evidence="1">The sequence shown here is derived from an EMBL/GenBank/DDBJ whole genome shotgun (WGS) entry which is preliminary data.</text>
</comment>
<organism evidence="1 2">
    <name type="scientific">Eumeta variegata</name>
    <name type="common">Bagworm moth</name>
    <name type="synonym">Eumeta japonica</name>
    <dbReference type="NCBI Taxonomy" id="151549"/>
    <lineage>
        <taxon>Eukaryota</taxon>
        <taxon>Metazoa</taxon>
        <taxon>Ecdysozoa</taxon>
        <taxon>Arthropoda</taxon>
        <taxon>Hexapoda</taxon>
        <taxon>Insecta</taxon>
        <taxon>Pterygota</taxon>
        <taxon>Neoptera</taxon>
        <taxon>Endopterygota</taxon>
        <taxon>Lepidoptera</taxon>
        <taxon>Glossata</taxon>
        <taxon>Ditrysia</taxon>
        <taxon>Tineoidea</taxon>
        <taxon>Psychidae</taxon>
        <taxon>Oiketicinae</taxon>
        <taxon>Eumeta</taxon>
    </lineage>
</organism>
<evidence type="ECO:0000313" key="1">
    <source>
        <dbReference type="EMBL" id="GBP51514.1"/>
    </source>
</evidence>
<keyword evidence="2" id="KW-1185">Reference proteome</keyword>
<sequence>MIVLGLRVSMGGDDRLLLWLVSAAIGAGRGPAPPPRPRRPEPPRVIFHRETIAAERGRARPSRALIAVSGPAGVDKQARSAAALSARVASHGRAIPARTPRHVYLRGRAVAGPRLAPAPLRCSSA</sequence>
<dbReference type="EMBL" id="BGZK01000582">
    <property type="protein sequence ID" value="GBP51514.1"/>
    <property type="molecule type" value="Genomic_DNA"/>
</dbReference>
<reference evidence="1 2" key="1">
    <citation type="journal article" date="2019" name="Commun. Biol.">
        <title>The bagworm genome reveals a unique fibroin gene that provides high tensile strength.</title>
        <authorList>
            <person name="Kono N."/>
            <person name="Nakamura H."/>
            <person name="Ohtoshi R."/>
            <person name="Tomita M."/>
            <person name="Numata K."/>
            <person name="Arakawa K."/>
        </authorList>
    </citation>
    <scope>NUCLEOTIDE SEQUENCE [LARGE SCALE GENOMIC DNA]</scope>
</reference>
<name>A0A4C1WN16_EUMVA</name>
<protein>
    <submittedName>
        <fullName evidence="1">Uncharacterized protein</fullName>
    </submittedName>
</protein>
<evidence type="ECO:0000313" key="2">
    <source>
        <dbReference type="Proteomes" id="UP000299102"/>
    </source>
</evidence>